<proteinExistence type="predicted"/>
<reference evidence="2" key="1">
    <citation type="journal article" date="2022" name="G3 (Bethesda)">
        <title>High quality genome of the basidiomycete yeast Dioszegia hungarica PDD-24b-2 isolated from cloud water.</title>
        <authorList>
            <person name="Jarrige D."/>
            <person name="Haridas S."/>
            <person name="Bleykasten-Grosshans C."/>
            <person name="Joly M."/>
            <person name="Nadalig T."/>
            <person name="Sancelme M."/>
            <person name="Vuilleumier S."/>
            <person name="Grigoriev I.V."/>
            <person name="Amato P."/>
            <person name="Bringel F."/>
        </authorList>
    </citation>
    <scope>NUCLEOTIDE SEQUENCE</scope>
    <source>
        <strain evidence="2">PDD-24b-2</strain>
    </source>
</reference>
<feature type="signal peptide" evidence="1">
    <location>
        <begin position="1"/>
        <end position="19"/>
    </location>
</feature>
<accession>A0AA38H8Q2</accession>
<evidence type="ECO:0000256" key="1">
    <source>
        <dbReference type="SAM" id="SignalP"/>
    </source>
</evidence>
<keyword evidence="3" id="KW-1185">Reference proteome</keyword>
<dbReference type="EMBL" id="JAKWFO010000005">
    <property type="protein sequence ID" value="KAI9635855.1"/>
    <property type="molecule type" value="Genomic_DNA"/>
</dbReference>
<dbReference type="AlphaFoldDB" id="A0AA38H8Q2"/>
<keyword evidence="1" id="KW-0732">Signal</keyword>
<evidence type="ECO:0000313" key="2">
    <source>
        <dbReference type="EMBL" id="KAI9635855.1"/>
    </source>
</evidence>
<dbReference type="Proteomes" id="UP001164286">
    <property type="component" value="Unassembled WGS sequence"/>
</dbReference>
<dbReference type="RefSeq" id="XP_052945632.1">
    <property type="nucleotide sequence ID" value="XM_053092985.1"/>
</dbReference>
<sequence>MRTPIALLLSLASLLVVRAKEADLIRIVIQGEDTGPHHLAIGGTGAAQGLHKILTFKYMSPSDYLLLYVDDDPKKTESSWLSGKGAFTWIAKDAPPVNCWIEGTLDQAPGDSFRRVRWEIAKPDDPYKVACDVQFGLSLKCGGEMKCADPKRLMEIA</sequence>
<name>A0AA38H8Q2_9TREE</name>
<gene>
    <name evidence="2" type="ORF">MKK02DRAFT_44551</name>
</gene>
<organism evidence="2 3">
    <name type="scientific">Dioszegia hungarica</name>
    <dbReference type="NCBI Taxonomy" id="4972"/>
    <lineage>
        <taxon>Eukaryota</taxon>
        <taxon>Fungi</taxon>
        <taxon>Dikarya</taxon>
        <taxon>Basidiomycota</taxon>
        <taxon>Agaricomycotina</taxon>
        <taxon>Tremellomycetes</taxon>
        <taxon>Tremellales</taxon>
        <taxon>Bulleribasidiaceae</taxon>
        <taxon>Dioszegia</taxon>
    </lineage>
</organism>
<comment type="caution">
    <text evidence="2">The sequence shown here is derived from an EMBL/GenBank/DDBJ whole genome shotgun (WGS) entry which is preliminary data.</text>
</comment>
<feature type="chain" id="PRO_5041377820" evidence="1">
    <location>
        <begin position="20"/>
        <end position="157"/>
    </location>
</feature>
<evidence type="ECO:0000313" key="3">
    <source>
        <dbReference type="Proteomes" id="UP001164286"/>
    </source>
</evidence>
<protein>
    <submittedName>
        <fullName evidence="2">Uncharacterized protein</fullName>
    </submittedName>
</protein>
<dbReference type="GeneID" id="77732190"/>